<comment type="caution">
    <text evidence="6">The sequence shown here is derived from an EMBL/GenBank/DDBJ whole genome shotgun (WGS) entry which is preliminary data.</text>
</comment>
<evidence type="ECO:0000313" key="6">
    <source>
        <dbReference type="EMBL" id="MDR7092733.1"/>
    </source>
</evidence>
<dbReference type="RefSeq" id="WP_204731733.1">
    <property type="nucleotide sequence ID" value="NZ_JAVDWE010000001.1"/>
</dbReference>
<dbReference type="Proteomes" id="UP001265550">
    <property type="component" value="Unassembled WGS sequence"/>
</dbReference>
<dbReference type="EMBL" id="JAVDWE010000001">
    <property type="protein sequence ID" value="MDR7092733.1"/>
    <property type="molecule type" value="Genomic_DNA"/>
</dbReference>
<evidence type="ECO:0000256" key="3">
    <source>
        <dbReference type="SAM" id="MobiDB-lite"/>
    </source>
</evidence>
<proteinExistence type="predicted"/>
<dbReference type="Pfam" id="PF05567">
    <property type="entry name" value="T4P_PilY1"/>
    <property type="match status" value="1"/>
</dbReference>
<name>A0ABU1V5K5_9BURK</name>
<keyword evidence="1" id="KW-0479">Metal-binding</keyword>
<evidence type="ECO:0000256" key="1">
    <source>
        <dbReference type="ARBA" id="ARBA00022723"/>
    </source>
</evidence>
<feature type="compositionally biased region" description="Polar residues" evidence="3">
    <location>
        <begin position="569"/>
        <end position="581"/>
    </location>
</feature>
<evidence type="ECO:0000313" key="7">
    <source>
        <dbReference type="Proteomes" id="UP001265550"/>
    </source>
</evidence>
<keyword evidence="7" id="KW-1185">Reference proteome</keyword>
<feature type="domain" description="PilY1 beta-propeller" evidence="5">
    <location>
        <begin position="199"/>
        <end position="536"/>
    </location>
</feature>
<keyword evidence="4" id="KW-0732">Signal</keyword>
<gene>
    <name evidence="6" type="ORF">J2X09_000456</name>
</gene>
<feature type="signal peptide" evidence="4">
    <location>
        <begin position="1"/>
        <end position="24"/>
    </location>
</feature>
<accession>A0ABU1V5K5</accession>
<feature type="region of interest" description="Disordered" evidence="3">
    <location>
        <begin position="569"/>
        <end position="599"/>
    </location>
</feature>
<evidence type="ECO:0000256" key="2">
    <source>
        <dbReference type="ARBA" id="ARBA00022837"/>
    </source>
</evidence>
<dbReference type="InterPro" id="IPR008707">
    <property type="entry name" value="B-propeller_PilY1"/>
</dbReference>
<organism evidence="6 7">
    <name type="scientific">Hydrogenophaga laconesensis</name>
    <dbReference type="NCBI Taxonomy" id="1805971"/>
    <lineage>
        <taxon>Bacteria</taxon>
        <taxon>Pseudomonadati</taxon>
        <taxon>Pseudomonadota</taxon>
        <taxon>Betaproteobacteria</taxon>
        <taxon>Burkholderiales</taxon>
        <taxon>Comamonadaceae</taxon>
        <taxon>Hydrogenophaga</taxon>
    </lineage>
</organism>
<evidence type="ECO:0000256" key="4">
    <source>
        <dbReference type="SAM" id="SignalP"/>
    </source>
</evidence>
<evidence type="ECO:0000259" key="5">
    <source>
        <dbReference type="Pfam" id="PF05567"/>
    </source>
</evidence>
<dbReference type="PROSITE" id="PS51257">
    <property type="entry name" value="PROKAR_LIPOPROTEIN"/>
    <property type="match status" value="1"/>
</dbReference>
<keyword evidence="2" id="KW-0106">Calcium</keyword>
<reference evidence="6 7" key="1">
    <citation type="submission" date="2023-07" db="EMBL/GenBank/DDBJ databases">
        <title>Sorghum-associated microbial communities from plants grown in Nebraska, USA.</title>
        <authorList>
            <person name="Schachtman D."/>
        </authorList>
    </citation>
    <scope>NUCLEOTIDE SEQUENCE [LARGE SCALE GENOMIC DNA]</scope>
    <source>
        <strain evidence="6 7">BE240</strain>
    </source>
</reference>
<feature type="chain" id="PRO_5046550226" evidence="4">
    <location>
        <begin position="25"/>
        <end position="732"/>
    </location>
</feature>
<protein>
    <submittedName>
        <fullName evidence="6">Tfp pilus tip-associated adhesin PilY1</fullName>
    </submittedName>
</protein>
<sequence length="732" mass="79285">MHRALLNPHLAAIASTLLSCTSLAAPLNLAQPLISPEPAMPNAAPLATSIAVSSGRLRSDEMTYVAGFSVRSWSGHLSAYRIDAVSGEVHSAPTWSANALLDAPTLDPDTRNILSHNSEGGIAFRWNELGLAQRQHLQGSGGTAEGQRRLDYLRGHDGNEIGQTGGTLRRRYSRLGSIVGANIWLVRPPDRLAYEHPGHAAFRKAYAQRPTMLYVGANDGMLHAFDALNGREMMAYVPRGIYENLWGYTQPEHPHHYLVNGQVFSGDADVSGNHAEDSTGLASQWRTLLVGGLGGGGRGYFVLDITQPLSASNATSSFRPSGVVLDRTFPSAATPPDDESRDVGHFYAPPVTALAHTARSEQIVKLNNDRWAVVMGNGVNSVNERPVLLIQYLDGPKELQRLVARPAKGQSNGLSAPRLLDVNGDGRADIAYAGDLQGHLWKFDLSHTDPRRWGVSAWAMGAEPCQESDACMPFHTARTDPPQSDPQPITAAPICMPHPLGGMQVLFGTGRNLTATDPGDIRVQTIYALWDRSTYLPGKDSAGRRTLLTSNQQRVPPGREALIRQSITGTVRSQASATDTATPYFHSSRRPVPYDRSDPNTPRGWFLDLPQARERVLTNPQLFEGQKVIVFSTAPALAPSPETGWATVLNIFTGQPAQAPVFSTADATMAMSDASRVRFGTGEFTAIHTRRGDLDLLSFQPDCTPLHAACTGKLRLTAGKDPGKRADWREIP</sequence>